<accession>B3PU55</accession>
<dbReference type="HOGENOM" id="CLU_2702216_0_0_5"/>
<proteinExistence type="predicted"/>
<dbReference type="AlphaFoldDB" id="B3PU55"/>
<evidence type="ECO:0000256" key="1">
    <source>
        <dbReference type="SAM" id="MobiDB-lite"/>
    </source>
</evidence>
<organism evidence="2 3">
    <name type="scientific">Rhizobium etli (strain CIAT 652)</name>
    <dbReference type="NCBI Taxonomy" id="491916"/>
    <lineage>
        <taxon>Bacteria</taxon>
        <taxon>Pseudomonadati</taxon>
        <taxon>Pseudomonadota</taxon>
        <taxon>Alphaproteobacteria</taxon>
        <taxon>Hyphomicrobiales</taxon>
        <taxon>Rhizobiaceae</taxon>
        <taxon>Rhizobium/Agrobacterium group</taxon>
        <taxon>Rhizobium</taxon>
    </lineage>
</organism>
<feature type="compositionally biased region" description="Basic residues" evidence="1">
    <location>
        <begin position="31"/>
        <end position="42"/>
    </location>
</feature>
<dbReference type="Proteomes" id="UP000008817">
    <property type="component" value="Chromosome"/>
</dbReference>
<dbReference type="EMBL" id="CP001074">
    <property type="protein sequence ID" value="ACE90359.1"/>
    <property type="molecule type" value="Genomic_DNA"/>
</dbReference>
<evidence type="ECO:0000313" key="3">
    <source>
        <dbReference type="Proteomes" id="UP000008817"/>
    </source>
</evidence>
<name>B3PU55_RHIE6</name>
<dbReference type="KEGG" id="rec:RHECIAT_CH0001379"/>
<reference evidence="2 3" key="1">
    <citation type="submission" date="2008-04" db="EMBL/GenBank/DDBJ databases">
        <title>Genome diversity and DNA divergence of Rhizobium etli.</title>
        <authorList>
            <person name="Gonzalez V."/>
            <person name="Acosta J.L."/>
            <person name="Santamaria R.I."/>
            <person name="Bustos P."/>
            <person name="Hernandez-Gonzalez I.L."/>
            <person name="Fernandez J.L."/>
            <person name="Diaz R."/>
            <person name="Flores M."/>
            <person name="Mora J."/>
            <person name="Palacios R."/>
            <person name="Davila G."/>
        </authorList>
    </citation>
    <scope>NUCLEOTIDE SEQUENCE [LARGE SCALE GENOMIC DNA]</scope>
    <source>
        <strain evidence="2 3">CIAT 652</strain>
    </source>
</reference>
<sequence length="73" mass="7954">MIAIRGSPARAGLTRGSAPSLPYAPGAKPFPTRRRLPRHRFSATHTGCPQQSRTVLNTLYYSAFICHSGRVST</sequence>
<protein>
    <submittedName>
        <fullName evidence="2">Uncharacterized protein</fullName>
    </submittedName>
</protein>
<evidence type="ECO:0000313" key="2">
    <source>
        <dbReference type="EMBL" id="ACE90359.1"/>
    </source>
</evidence>
<gene>
    <name evidence="2" type="ordered locus">RHECIAT_CH0001379</name>
</gene>
<feature type="region of interest" description="Disordered" evidence="1">
    <location>
        <begin position="1"/>
        <end position="48"/>
    </location>
</feature>